<feature type="region of interest" description="Disordered" evidence="1">
    <location>
        <begin position="1"/>
        <end position="39"/>
    </location>
</feature>
<feature type="compositionally biased region" description="Low complexity" evidence="1">
    <location>
        <begin position="409"/>
        <end position="442"/>
    </location>
</feature>
<dbReference type="PANTHER" id="PTHR10587">
    <property type="entry name" value="GLYCOSYL TRANSFERASE-RELATED"/>
    <property type="match status" value="1"/>
</dbReference>
<feature type="compositionally biased region" description="Polar residues" evidence="1">
    <location>
        <begin position="1"/>
        <end position="13"/>
    </location>
</feature>
<dbReference type="InterPro" id="IPR002509">
    <property type="entry name" value="NODB_dom"/>
</dbReference>
<feature type="region of interest" description="Disordered" evidence="1">
    <location>
        <begin position="72"/>
        <end position="94"/>
    </location>
</feature>
<dbReference type="PROSITE" id="PS51677">
    <property type="entry name" value="NODB"/>
    <property type="match status" value="1"/>
</dbReference>
<dbReference type="PANTHER" id="PTHR10587:SF137">
    <property type="entry name" value="4-DEOXY-4-FORMAMIDO-L-ARABINOSE-PHOSPHOUNDECAPRENOL DEFORMYLASE ARND-RELATED"/>
    <property type="match status" value="1"/>
</dbReference>
<dbReference type="RefSeq" id="WP_239132088.1">
    <property type="nucleotide sequence ID" value="NZ_BAAATX010000004.1"/>
</dbReference>
<feature type="region of interest" description="Disordered" evidence="1">
    <location>
        <begin position="405"/>
        <end position="442"/>
    </location>
</feature>
<evidence type="ECO:0000313" key="3">
    <source>
        <dbReference type="EMBL" id="GID99212.1"/>
    </source>
</evidence>
<feature type="compositionally biased region" description="Basic and acidic residues" evidence="1">
    <location>
        <begin position="26"/>
        <end position="36"/>
    </location>
</feature>
<dbReference type="Pfam" id="PF01522">
    <property type="entry name" value="Polysacc_deac_1"/>
    <property type="match status" value="1"/>
</dbReference>
<feature type="compositionally biased region" description="Low complexity" evidence="1">
    <location>
        <begin position="178"/>
        <end position="196"/>
    </location>
</feature>
<accession>A0ABQ3YNS5</accession>
<reference evidence="3 4" key="1">
    <citation type="submission" date="2021-01" db="EMBL/GenBank/DDBJ databases">
        <title>Whole genome shotgun sequence of Actinoplanes durhamensis NBRC 14914.</title>
        <authorList>
            <person name="Komaki H."/>
            <person name="Tamura T."/>
        </authorList>
    </citation>
    <scope>NUCLEOTIDE SEQUENCE [LARGE SCALE GENOMIC DNA]</scope>
    <source>
        <strain evidence="3 4">NBRC 14914</strain>
    </source>
</reference>
<comment type="caution">
    <text evidence="3">The sequence shown here is derived from an EMBL/GenBank/DDBJ whole genome shotgun (WGS) entry which is preliminary data.</text>
</comment>
<dbReference type="InterPro" id="IPR050248">
    <property type="entry name" value="Polysacc_deacetylase_ArnD"/>
</dbReference>
<evidence type="ECO:0000313" key="4">
    <source>
        <dbReference type="Proteomes" id="UP000637628"/>
    </source>
</evidence>
<feature type="compositionally biased region" description="Basic and acidic residues" evidence="1">
    <location>
        <begin position="167"/>
        <end position="177"/>
    </location>
</feature>
<evidence type="ECO:0000259" key="2">
    <source>
        <dbReference type="PROSITE" id="PS51677"/>
    </source>
</evidence>
<feature type="region of interest" description="Disordered" evidence="1">
    <location>
        <begin position="149"/>
        <end position="211"/>
    </location>
</feature>
<keyword evidence="4" id="KW-1185">Reference proteome</keyword>
<feature type="domain" description="NodB homology" evidence="2">
    <location>
        <begin position="217"/>
        <end position="407"/>
    </location>
</feature>
<protein>
    <recommendedName>
        <fullName evidence="2">NodB homology domain-containing protein</fullName>
    </recommendedName>
</protein>
<dbReference type="EMBL" id="BOML01000005">
    <property type="protein sequence ID" value="GID99212.1"/>
    <property type="molecule type" value="Genomic_DNA"/>
</dbReference>
<dbReference type="SUPFAM" id="SSF88713">
    <property type="entry name" value="Glycoside hydrolase/deacetylase"/>
    <property type="match status" value="1"/>
</dbReference>
<name>A0ABQ3YNS5_9ACTN</name>
<dbReference type="InterPro" id="IPR011330">
    <property type="entry name" value="Glyco_hydro/deAcase_b/a-brl"/>
</dbReference>
<gene>
    <name evidence="3" type="ORF">Adu01nite_05630</name>
</gene>
<proteinExistence type="predicted"/>
<organism evidence="3 4">
    <name type="scientific">Paractinoplanes durhamensis</name>
    <dbReference type="NCBI Taxonomy" id="113563"/>
    <lineage>
        <taxon>Bacteria</taxon>
        <taxon>Bacillati</taxon>
        <taxon>Actinomycetota</taxon>
        <taxon>Actinomycetes</taxon>
        <taxon>Micromonosporales</taxon>
        <taxon>Micromonosporaceae</taxon>
        <taxon>Paractinoplanes</taxon>
    </lineage>
</organism>
<evidence type="ECO:0000256" key="1">
    <source>
        <dbReference type="SAM" id="MobiDB-lite"/>
    </source>
</evidence>
<sequence length="442" mass="46190">MSPQSLTYPSSASGDVAEPGGRHRRAESLEDARPRVTYDLPPRVAASRSGRHQRVAPAQRNVLDQLTALSAMGPRNTRSARHRNERPVTGSHRAPGTLPIESWLLMGKKRQQVLLAALVAAGLLLVAVPGGGNNDNSIDAVNAAAQRAAGTHAAQKTKPGGGSDSSGQKDDSADGKAADPAASAPAPTASTTADTPVQATEAKHTGPGNSLLVTGTTAVALTFDDGPDPAQTPRILALLDQYQIKATFCLVGQQVQKHPEIVRQIVAAGHTLCNHTWSHSLTIGKDKPTQIQADLARTNAAIEAAVPGAAVPFFRAPGGNFTDRLVGVAAADGMTSLYWQVDPQDWDHRVGETDDAHIARVIAEVKKHVKPGSIVLSHDFNQPDTIAAYQKLLPWLKENFTLGIPGQPAPVTSAPTTEPTPAETPATPDPSASTVPSAAPQA</sequence>
<dbReference type="CDD" id="cd10917">
    <property type="entry name" value="CE4_NodB_like_6s_7s"/>
    <property type="match status" value="1"/>
</dbReference>
<dbReference type="Gene3D" id="3.20.20.370">
    <property type="entry name" value="Glycoside hydrolase/deacetylase"/>
    <property type="match status" value="1"/>
</dbReference>
<dbReference type="Proteomes" id="UP000637628">
    <property type="component" value="Unassembled WGS sequence"/>
</dbReference>